<keyword evidence="1" id="KW-0472">Membrane</keyword>
<accession>A0A1G2UL14</accession>
<dbReference type="Proteomes" id="UP000177202">
    <property type="component" value="Unassembled WGS sequence"/>
</dbReference>
<reference evidence="2 3" key="1">
    <citation type="journal article" date="2016" name="Nat. Commun.">
        <title>Thousands of microbial genomes shed light on interconnected biogeochemical processes in an aquifer system.</title>
        <authorList>
            <person name="Anantharaman K."/>
            <person name="Brown C.T."/>
            <person name="Hug L.A."/>
            <person name="Sharon I."/>
            <person name="Castelle C.J."/>
            <person name="Probst A.J."/>
            <person name="Thomas B.C."/>
            <person name="Singh A."/>
            <person name="Wilkins M.J."/>
            <person name="Karaoz U."/>
            <person name="Brodie E.L."/>
            <person name="Williams K.H."/>
            <person name="Hubbard S.S."/>
            <person name="Banfield J.F."/>
        </authorList>
    </citation>
    <scope>NUCLEOTIDE SEQUENCE [LARGE SCALE GENOMIC DNA]</scope>
</reference>
<sequence>MTKIITTIYLITAVLWVFLTIKTGHSTHPAGLYLQIVLFVVPFLGALFGFKNTKEWGGLKSAVGKSILFLSLGTFTWSIGMLAWNYYVFIANVEVPYPSLADAAFILSWPLWALGVVYLSKATGVKFALRSIRGKISLFIVPLIAILASYYMLIEVARGGVIELDTSSTLKLFFDLFYPIGTAVILAMALTFFALSMNFLGGIYKTPIVILIIAFLVNYLSDFTFSLTTTNETYFNGHFVDFLFLTAMYLLATSLSMMSPNIKKVIQ</sequence>
<evidence type="ECO:0000313" key="3">
    <source>
        <dbReference type="Proteomes" id="UP000177202"/>
    </source>
</evidence>
<dbReference type="EMBL" id="MHWP01000024">
    <property type="protein sequence ID" value="OHB09952.1"/>
    <property type="molecule type" value="Genomic_DNA"/>
</dbReference>
<dbReference type="AlphaFoldDB" id="A0A1G2UL14"/>
<gene>
    <name evidence="2" type="ORF">A3H60_00105</name>
</gene>
<feature type="transmembrane region" description="Helical" evidence="1">
    <location>
        <begin position="176"/>
        <end position="196"/>
    </location>
</feature>
<protein>
    <recommendedName>
        <fullName evidence="4">Histidine kinase N-terminal 7TM region domain-containing protein</fullName>
    </recommendedName>
</protein>
<feature type="transmembrane region" description="Helical" evidence="1">
    <location>
        <begin position="208"/>
        <end position="227"/>
    </location>
</feature>
<feature type="transmembrane region" description="Helical" evidence="1">
    <location>
        <begin position="104"/>
        <end position="124"/>
    </location>
</feature>
<evidence type="ECO:0000256" key="1">
    <source>
        <dbReference type="SAM" id="Phobius"/>
    </source>
</evidence>
<keyword evidence="1" id="KW-0812">Transmembrane</keyword>
<name>A0A1G2UL14_9BACT</name>
<feature type="transmembrane region" description="Helical" evidence="1">
    <location>
        <begin position="7"/>
        <end position="24"/>
    </location>
</feature>
<keyword evidence="1" id="KW-1133">Transmembrane helix</keyword>
<comment type="caution">
    <text evidence="2">The sequence shown here is derived from an EMBL/GenBank/DDBJ whole genome shotgun (WGS) entry which is preliminary data.</text>
</comment>
<organism evidence="2 3">
    <name type="scientific">Candidatus Zambryskibacteria bacterium RIFCSPLOWO2_02_FULL_44_12b</name>
    <dbReference type="NCBI Taxonomy" id="1802772"/>
    <lineage>
        <taxon>Bacteria</taxon>
        <taxon>Candidatus Zambryskiibacteriota</taxon>
    </lineage>
</organism>
<feature type="transmembrane region" description="Helical" evidence="1">
    <location>
        <begin position="136"/>
        <end position="156"/>
    </location>
</feature>
<evidence type="ECO:0008006" key="4">
    <source>
        <dbReference type="Google" id="ProtNLM"/>
    </source>
</evidence>
<feature type="transmembrane region" description="Helical" evidence="1">
    <location>
        <begin position="62"/>
        <end position="84"/>
    </location>
</feature>
<feature type="transmembrane region" description="Helical" evidence="1">
    <location>
        <begin position="30"/>
        <end position="50"/>
    </location>
</feature>
<dbReference type="STRING" id="1802772.A3H60_00105"/>
<evidence type="ECO:0000313" key="2">
    <source>
        <dbReference type="EMBL" id="OHB09952.1"/>
    </source>
</evidence>
<feature type="transmembrane region" description="Helical" evidence="1">
    <location>
        <begin position="239"/>
        <end position="258"/>
    </location>
</feature>
<proteinExistence type="predicted"/>